<dbReference type="Pfam" id="PF00498">
    <property type="entry name" value="FHA"/>
    <property type="match status" value="1"/>
</dbReference>
<evidence type="ECO:0000256" key="9">
    <source>
        <dbReference type="ARBA" id="ARBA00023212"/>
    </source>
</evidence>
<dbReference type="InterPro" id="IPR019821">
    <property type="entry name" value="Kinesin_motor_CS"/>
</dbReference>
<feature type="domain" description="FHA" evidence="14">
    <location>
        <begin position="503"/>
        <end position="554"/>
    </location>
</feature>
<feature type="domain" description="Kinesin motor" evidence="15">
    <location>
        <begin position="3"/>
        <end position="348"/>
    </location>
</feature>
<dbReference type="Proteomes" id="UP000050791">
    <property type="component" value="Unassembled WGS sequence"/>
</dbReference>
<feature type="binding site" evidence="10">
    <location>
        <begin position="94"/>
        <end position="101"/>
    </location>
    <ligand>
        <name>ATP</name>
        <dbReference type="ChEBI" id="CHEBI:30616"/>
    </ligand>
</feature>
<dbReference type="Gene3D" id="2.60.200.20">
    <property type="match status" value="1"/>
</dbReference>
<dbReference type="PROSITE" id="PS50006">
    <property type="entry name" value="FHA_DOMAIN"/>
    <property type="match status" value="1"/>
</dbReference>
<dbReference type="PANTHER" id="PTHR47117:SF10">
    <property type="entry name" value="KINESIN-LIKE PROTEIN KIF1B"/>
    <property type="match status" value="1"/>
</dbReference>
<dbReference type="WBParaSite" id="SMTH1_29950.1">
    <property type="protein sequence ID" value="SMTH1_29950.1"/>
    <property type="gene ID" value="SMTH1_29950"/>
</dbReference>
<evidence type="ECO:0000259" key="15">
    <source>
        <dbReference type="PROSITE" id="PS50067"/>
    </source>
</evidence>
<feature type="domain" description="PH" evidence="13">
    <location>
        <begin position="1695"/>
        <end position="1829"/>
    </location>
</feature>
<keyword evidence="8 10" id="KW-0505">Motor protein</keyword>
<dbReference type="GO" id="GO:0005524">
    <property type="term" value="F:ATP binding"/>
    <property type="evidence" value="ECO:0007669"/>
    <property type="project" value="UniProtKB-UniRule"/>
</dbReference>
<evidence type="ECO:0000259" key="14">
    <source>
        <dbReference type="PROSITE" id="PS50006"/>
    </source>
</evidence>
<evidence type="ECO:0000256" key="11">
    <source>
        <dbReference type="SAM" id="Coils"/>
    </source>
</evidence>
<dbReference type="Gene3D" id="3.40.850.10">
    <property type="entry name" value="Kinesin motor domain"/>
    <property type="match status" value="1"/>
</dbReference>
<feature type="compositionally biased region" description="Basic and acidic residues" evidence="12">
    <location>
        <begin position="1550"/>
        <end position="1563"/>
    </location>
</feature>
<proteinExistence type="inferred from homology"/>
<dbReference type="InterPro" id="IPR000253">
    <property type="entry name" value="FHA_dom"/>
</dbReference>
<dbReference type="SMART" id="SM00129">
    <property type="entry name" value="KISc"/>
    <property type="match status" value="1"/>
</dbReference>
<evidence type="ECO:0000259" key="13">
    <source>
        <dbReference type="PROSITE" id="PS50003"/>
    </source>
</evidence>
<sequence>MSSVKVAVRVRPFNRREILMNSECVISMSGQSTSIRKPNSKEPSKVFEFDYSYWSHTDKSDPLYADQKQVYNDIGNDALNHALEGYNVCIFAYGQTGSGKSYTMMGKPGVEGQEGIIPQLCRDLFKKLNRTTSGQIIQHMVEVSYMEIYCERVRDLLDPKSKGNLRVREHPILGPYVEDLSKCAVISFDEINELIDVGNKARTVAATNMNETSSRSHAVFTIVVTQKIEDLSYGTTSEKVSKISLVDLAGSERSDATGATDIRLKEGANINKSLTTLGKVIAGLADMSSKRRKKTDFIPYRDSVLTWLLKENLGGNSHTTMIAALSPADVNFDETLSTLRYADRAKSIVCKAIINEDPTAVLIRELKAEVARLKQILKMEDQMKTSITIGTSPITNQHSTETFIYEDETTLEALKASEKLIAELNETMEMKLRKAEKLREQRVLSNRFLSKRKENELMEMGIAIHDGGVRGVFSPKNTPHLVNLNEDPAMSECLIYYLKEGKTIVGRLESQSGVDIGLSGPLIHNEHCIFYTEGSMVEFEQLNEAECYVNGSLVTKRIQLHTGARVILGKSHVFRFNHPLQSREKKNLPVDMSASVTEPIDWNYAISELLEKQGVDLRKEVENRLIQLEEQYRREKEQSDRLFAEQRKEYEGRIQSLQEQVERHSMLESTIQEEIVGETEHNENIYDCKWGDREYELARWVFNKWTNHQFTSLRDQLWENAVYLKEANALSVELNKKVQFQFVLLTATPYTPIPNELNPLDKSNYDSCENQCSECSSIQSLPEVENEINQLSNSYWYSLERIYKNKLKNPTILVIEIRDLLSNAIQYWSLNTFQRRLQAMHDYYEAETAFSPTLKSTEYNTLNEKLYNSNDNEMPFNDIKKDPFRNEFPWYHKIGRGLLYLKNLYYGIPMTSQVTLLNEHSSITGILTIEVQPILKLNRSENKMTNDQANCQSEVNVKTNECDELEIVFDNLQYIKWRSSLSPEKSFKTKNYDINGKLVGISKDNCLFDQKESLNKQFSDYDKENELRCRRHCQFSHESTLTDHQKSSEEWIMDSLQFSENDLPNFLKLGEIFKFRINILNAKKFSSSFTDIFCQYRFQHQHNEVFSTDTVQYSMEIDGVNIMQSQNFKVINTVGFLDYILNYPLEFDVYGHFVEKTSEDPQIPSTQNVLKCYRHCVPPTLPSSAPVPPLRLSNSETFKSSEIVQRYDILVWFEILELNRNGEYAPVPVDRLDETPCQGVFLIHQGIQRRLAITLVHEFLDPIKSDRIDNQLNCSHTCLFQGIHEVVVGRVRENPEWLDSDEHTHILSLSLLPAQQIHETSSDRISFRFEAAWDSSLHASNLLNHVTPYGQRVYMTVSSYLKVDGCRRPVCMTKDIAMIVLPRESKFMTPSPRLIPNPTRAILRSLWSIWSAFSKSLEANHVTSVYDLQLGHTASKNQNIYNKSVMDTSLTYVRGEENIKGWRPRGDSLIIEHQWELERFHRISLVEKTRHLLKLREILGTKQKIISNCYNRSDTIKAKVPDSLNCLEKSSLSPTNKSPSPKRPTSLDLTNKRENNTNNKDLKSTSNTEEIIKQVNENHLSSHQTEMSKNHLLITKCLTALTNYMPISKCLIRHFGVTTKQPYLIDSITSNISTMSISKSDSDFHSDDNKINTQMDMIGSAYSDQAAEINYRSFSSGIPRSATTDSIQNILTGESYFSSSYLVGECDEVRERTAGWLRRWAVVRRPFLYLYNHERDFIERGLINLTTSQIEYDMNMAYITKDDLLDDAKTNSVHLISKNESIMSPTSLFPSKVNMFTLITNTRTLLIQTITEDGSDIHDWLYALNPLKAGEIRSRLGRKRRTRKLDKLEHYNISQIFRLHQKFFSFPPHSDQLHSIYLIIYSFIWLIN</sequence>
<name>A0AA85B3T9_9TREM</name>
<organism evidence="16 17">
    <name type="scientific">Schistosoma mattheei</name>
    <dbReference type="NCBI Taxonomy" id="31246"/>
    <lineage>
        <taxon>Eukaryota</taxon>
        <taxon>Metazoa</taxon>
        <taxon>Spiralia</taxon>
        <taxon>Lophotrochozoa</taxon>
        <taxon>Platyhelminthes</taxon>
        <taxon>Trematoda</taxon>
        <taxon>Digenea</taxon>
        <taxon>Strigeidida</taxon>
        <taxon>Schistosomatoidea</taxon>
        <taxon>Schistosomatidae</taxon>
        <taxon>Schistosoma</taxon>
    </lineage>
</organism>
<dbReference type="Pfam" id="PF12473">
    <property type="entry name" value="DUF3694"/>
    <property type="match status" value="1"/>
</dbReference>
<evidence type="ECO:0000313" key="17">
    <source>
        <dbReference type="WBParaSite" id="SMTH1_29950.1"/>
    </source>
</evidence>
<dbReference type="SMART" id="SM00233">
    <property type="entry name" value="PH"/>
    <property type="match status" value="1"/>
</dbReference>
<keyword evidence="3" id="KW-0963">Cytoplasm</keyword>
<dbReference type="InterPro" id="IPR001752">
    <property type="entry name" value="Kinesin_motor_dom"/>
</dbReference>
<dbReference type="Gene3D" id="2.30.29.30">
    <property type="entry name" value="Pleckstrin-homology domain (PH domain)/Phosphotyrosine-binding domain (PTB)"/>
    <property type="match status" value="1"/>
</dbReference>
<keyword evidence="6 10" id="KW-0067">ATP-binding</keyword>
<dbReference type="InterPro" id="IPR027417">
    <property type="entry name" value="P-loop_NTPase"/>
</dbReference>
<dbReference type="Gene3D" id="6.10.250.2520">
    <property type="match status" value="1"/>
</dbReference>
<comment type="similarity">
    <text evidence="10">Belongs to the TRAFAC class myosin-kinesin ATPase superfamily. Kinesin family.</text>
</comment>
<dbReference type="Pfam" id="PF16183">
    <property type="entry name" value="Kinesin_assoc"/>
    <property type="match status" value="1"/>
</dbReference>
<dbReference type="SUPFAM" id="SSF50729">
    <property type="entry name" value="PH domain-like"/>
    <property type="match status" value="1"/>
</dbReference>
<reference evidence="17" key="1">
    <citation type="submission" date="2023-11" db="UniProtKB">
        <authorList>
            <consortium name="WormBaseParasite"/>
        </authorList>
    </citation>
    <scope>IDENTIFICATION</scope>
</reference>
<dbReference type="InterPro" id="IPR001849">
    <property type="entry name" value="PH_domain"/>
</dbReference>
<accession>A0AA85B3T9</accession>
<feature type="coiled-coil region" evidence="11">
    <location>
        <begin position="414"/>
        <end position="441"/>
    </location>
</feature>
<feature type="region of interest" description="Disordered" evidence="12">
    <location>
        <begin position="1527"/>
        <end position="1568"/>
    </location>
</feature>
<evidence type="ECO:0000256" key="1">
    <source>
        <dbReference type="ARBA" id="ARBA00004245"/>
    </source>
</evidence>
<dbReference type="CDD" id="cd01365">
    <property type="entry name" value="KISc_KIF1A_KIF1B"/>
    <property type="match status" value="1"/>
</dbReference>
<evidence type="ECO:0000256" key="10">
    <source>
        <dbReference type="PROSITE-ProRule" id="PRU00283"/>
    </source>
</evidence>
<dbReference type="PROSITE" id="PS50003">
    <property type="entry name" value="PH_DOMAIN"/>
    <property type="match status" value="1"/>
</dbReference>
<evidence type="ECO:0000256" key="7">
    <source>
        <dbReference type="ARBA" id="ARBA00023054"/>
    </source>
</evidence>
<dbReference type="SMART" id="SM00240">
    <property type="entry name" value="FHA"/>
    <property type="match status" value="1"/>
</dbReference>
<dbReference type="SUPFAM" id="SSF49879">
    <property type="entry name" value="SMAD/FHA domain"/>
    <property type="match status" value="1"/>
</dbReference>
<dbReference type="PRINTS" id="PR00380">
    <property type="entry name" value="KINESINHEAVY"/>
</dbReference>
<evidence type="ECO:0000256" key="8">
    <source>
        <dbReference type="ARBA" id="ARBA00023175"/>
    </source>
</evidence>
<dbReference type="GO" id="GO:0003777">
    <property type="term" value="F:microtubule motor activity"/>
    <property type="evidence" value="ECO:0007669"/>
    <property type="project" value="InterPro"/>
</dbReference>
<dbReference type="PANTHER" id="PTHR47117">
    <property type="entry name" value="STAR-RELATED LIPID TRANSFER PROTEIN 9"/>
    <property type="match status" value="1"/>
</dbReference>
<feature type="coiled-coil region" evidence="11">
    <location>
        <begin position="618"/>
        <end position="667"/>
    </location>
</feature>
<dbReference type="GO" id="GO:0008017">
    <property type="term" value="F:microtubule binding"/>
    <property type="evidence" value="ECO:0007669"/>
    <property type="project" value="InterPro"/>
</dbReference>
<dbReference type="InterPro" id="IPR032405">
    <property type="entry name" value="Kinesin_assoc"/>
</dbReference>
<feature type="compositionally biased region" description="Polar residues" evidence="12">
    <location>
        <begin position="1528"/>
        <end position="1539"/>
    </location>
</feature>
<dbReference type="PROSITE" id="PS50067">
    <property type="entry name" value="KINESIN_MOTOR_2"/>
    <property type="match status" value="1"/>
</dbReference>
<evidence type="ECO:0000256" key="12">
    <source>
        <dbReference type="SAM" id="MobiDB-lite"/>
    </source>
</evidence>
<keyword evidence="9" id="KW-0206">Cytoskeleton</keyword>
<evidence type="ECO:0000256" key="6">
    <source>
        <dbReference type="ARBA" id="ARBA00022840"/>
    </source>
</evidence>
<dbReference type="PROSITE" id="PS00411">
    <property type="entry name" value="KINESIN_MOTOR_1"/>
    <property type="match status" value="1"/>
</dbReference>
<keyword evidence="5 10" id="KW-0547">Nucleotide-binding</keyword>
<evidence type="ECO:0000256" key="5">
    <source>
        <dbReference type="ARBA" id="ARBA00022741"/>
    </source>
</evidence>
<comment type="subcellular location">
    <subcellularLocation>
        <location evidence="1">Cytoplasm</location>
        <location evidence="1">Cytoskeleton</location>
    </subcellularLocation>
</comment>
<dbReference type="GO" id="GO:0005874">
    <property type="term" value="C:microtubule"/>
    <property type="evidence" value="ECO:0007669"/>
    <property type="project" value="UniProtKB-KW"/>
</dbReference>
<evidence type="ECO:0000256" key="2">
    <source>
        <dbReference type="ARBA" id="ARBA00020751"/>
    </source>
</evidence>
<dbReference type="InterPro" id="IPR022164">
    <property type="entry name" value="Kinesin-like"/>
</dbReference>
<dbReference type="GO" id="GO:0010970">
    <property type="term" value="P:transport along microtubule"/>
    <property type="evidence" value="ECO:0007669"/>
    <property type="project" value="UniProtKB-ARBA"/>
</dbReference>
<evidence type="ECO:0000256" key="4">
    <source>
        <dbReference type="ARBA" id="ARBA00022701"/>
    </source>
</evidence>
<dbReference type="InterPro" id="IPR011993">
    <property type="entry name" value="PH-like_dom_sf"/>
</dbReference>
<dbReference type="FunFam" id="3.40.850.10:FF:000004">
    <property type="entry name" value="Kinesin-like protein isoform 2"/>
    <property type="match status" value="1"/>
</dbReference>
<dbReference type="Pfam" id="PF00225">
    <property type="entry name" value="Kinesin"/>
    <property type="match status" value="1"/>
</dbReference>
<evidence type="ECO:0000313" key="16">
    <source>
        <dbReference type="Proteomes" id="UP000050791"/>
    </source>
</evidence>
<protein>
    <recommendedName>
        <fullName evidence="2">Kinesin-like protein unc-104</fullName>
    </recommendedName>
</protein>
<keyword evidence="4" id="KW-0493">Microtubule</keyword>
<dbReference type="InterPro" id="IPR008984">
    <property type="entry name" value="SMAD_FHA_dom_sf"/>
</dbReference>
<dbReference type="InterPro" id="IPR036961">
    <property type="entry name" value="Kinesin_motor_dom_sf"/>
</dbReference>
<keyword evidence="7 11" id="KW-0175">Coiled coil</keyword>
<evidence type="ECO:0000256" key="3">
    <source>
        <dbReference type="ARBA" id="ARBA00022490"/>
    </source>
</evidence>
<dbReference type="SUPFAM" id="SSF52540">
    <property type="entry name" value="P-loop containing nucleoside triphosphate hydrolases"/>
    <property type="match status" value="1"/>
</dbReference>